<dbReference type="KEGG" id="bpb:bpr_I2570"/>
<dbReference type="EMBL" id="CP001810">
    <property type="protein sequence ID" value="ADL35303.1"/>
    <property type="molecule type" value="Genomic_DNA"/>
</dbReference>
<feature type="transmembrane region" description="Helical" evidence="1">
    <location>
        <begin position="174"/>
        <end position="198"/>
    </location>
</feature>
<feature type="transmembrane region" description="Helical" evidence="1">
    <location>
        <begin position="132"/>
        <end position="154"/>
    </location>
</feature>
<evidence type="ECO:0000313" key="3">
    <source>
        <dbReference type="Proteomes" id="UP000001299"/>
    </source>
</evidence>
<sequence>MAVYLSLTVIVLLMALLVKQTDKDGGSIRIYQGMSRQQMVNHVTCLIIFVLLFAVSSLRLNVGNDYLNYVELMHLAYSRAYVPTEVGFNVLARVIYFLCGFENYVLIFAIFAFATIYFFMKAMYEQSKWFTMSIVMFMLLGYYFQSLSTVRYYLALSIALYSVKYVINRDWPRFVLVTLMGSLFHKSLLLVLLLYIVAQLNWKRWMYVGFGILGVSCLFLKDYYLKIVIMLYPSYKDTEYLEGGTSIVNIVRCVVILALSLWLYKDAIRDSRRNRFYFICNIMALVLYVFGSFIPVISRVGYYMTVTHLLFVPSLIMEIKDDTRKKALTACTIIACVMYFALYMRGAANDGIRILPYQTFLFHDLPLTLSERGYY</sequence>
<gene>
    <name evidence="2" type="ordered locus">bpr_I2570</name>
</gene>
<dbReference type="STRING" id="515622.bpr_I2570"/>
<keyword evidence="1" id="KW-1133">Transmembrane helix</keyword>
<evidence type="ECO:0000313" key="2">
    <source>
        <dbReference type="EMBL" id="ADL35303.1"/>
    </source>
</evidence>
<feature type="transmembrane region" description="Helical" evidence="1">
    <location>
        <begin position="276"/>
        <end position="294"/>
    </location>
</feature>
<dbReference type="Pfam" id="PF14897">
    <property type="entry name" value="EpsG"/>
    <property type="match status" value="1"/>
</dbReference>
<feature type="transmembrane region" description="Helical" evidence="1">
    <location>
        <begin position="104"/>
        <end position="120"/>
    </location>
</feature>
<dbReference type="RefSeq" id="WP_013281956.1">
    <property type="nucleotide sequence ID" value="NC_014387.1"/>
</dbReference>
<name>E0RX92_BUTPB</name>
<keyword evidence="1" id="KW-0812">Transmembrane</keyword>
<protein>
    <submittedName>
        <fullName evidence="2">Polysaccharide biosynthesis protein</fullName>
    </submittedName>
</protein>
<dbReference type="InterPro" id="IPR049458">
    <property type="entry name" value="EpsG-like"/>
</dbReference>
<dbReference type="eggNOG" id="ENOG5033A5I">
    <property type="taxonomic scope" value="Bacteria"/>
</dbReference>
<feature type="transmembrane region" description="Helical" evidence="1">
    <location>
        <begin position="205"/>
        <end position="224"/>
    </location>
</feature>
<feature type="transmembrane region" description="Helical" evidence="1">
    <location>
        <begin position="39"/>
        <end position="60"/>
    </location>
</feature>
<evidence type="ECO:0000256" key="1">
    <source>
        <dbReference type="SAM" id="Phobius"/>
    </source>
</evidence>
<accession>E0RX92</accession>
<keyword evidence="1" id="KW-0472">Membrane</keyword>
<dbReference type="AlphaFoldDB" id="E0RX92"/>
<feature type="transmembrane region" description="Helical" evidence="1">
    <location>
        <begin position="244"/>
        <end position="264"/>
    </location>
</feature>
<keyword evidence="3" id="KW-1185">Reference proteome</keyword>
<feature type="transmembrane region" description="Helical" evidence="1">
    <location>
        <begin position="328"/>
        <end position="348"/>
    </location>
</feature>
<organism evidence="2 3">
    <name type="scientific">Butyrivibrio proteoclasticus (strain ATCC 51982 / DSM 14932 / B316)</name>
    <name type="common">Clostridium proteoclasticum</name>
    <dbReference type="NCBI Taxonomy" id="515622"/>
    <lineage>
        <taxon>Bacteria</taxon>
        <taxon>Bacillati</taxon>
        <taxon>Bacillota</taxon>
        <taxon>Clostridia</taxon>
        <taxon>Lachnospirales</taxon>
        <taxon>Lachnospiraceae</taxon>
        <taxon>Butyrivibrio</taxon>
    </lineage>
</organism>
<proteinExistence type="predicted"/>
<dbReference type="HOGENOM" id="CLU_059692_2_0_9"/>
<dbReference type="Proteomes" id="UP000001299">
    <property type="component" value="Chromosome 1"/>
</dbReference>
<reference evidence="2 3" key="1">
    <citation type="journal article" date="2010" name="PLoS ONE">
        <title>The glycobiome of the rumen bacterium Butyrivibrio proteoclasticus B316(T) highlights adaptation to a polysaccharide-rich environment.</title>
        <authorList>
            <person name="Kelly W.J."/>
            <person name="Leahy S.C."/>
            <person name="Altermann E."/>
            <person name="Yeoman C.J."/>
            <person name="Dunne J.C."/>
            <person name="Kong Z."/>
            <person name="Pacheco D.M."/>
            <person name="Li D."/>
            <person name="Noel S.J."/>
            <person name="Moon C.D."/>
            <person name="Cookson A.L."/>
            <person name="Attwood G.T."/>
        </authorList>
    </citation>
    <scope>NUCLEOTIDE SEQUENCE [LARGE SCALE GENOMIC DNA]</scope>
    <source>
        <strain evidence="3">ATCC 51982 / DSM 14932 / B316</strain>
    </source>
</reference>